<evidence type="ECO:0000256" key="8">
    <source>
        <dbReference type="ARBA" id="ARBA00022763"/>
    </source>
</evidence>
<dbReference type="CDD" id="cd08638">
    <property type="entry name" value="DNA_pol_A_theta"/>
    <property type="match status" value="1"/>
</dbReference>
<dbReference type="EC" id="2.7.7.7" evidence="4"/>
<comment type="similarity">
    <text evidence="3">Belongs to the DNA polymerase type-A family.</text>
</comment>
<feature type="domain" description="Helicase ATP-binding" evidence="17">
    <location>
        <begin position="124"/>
        <end position="298"/>
    </location>
</feature>
<proteinExistence type="inferred from homology"/>
<name>A0A9P0XI36_PIEBR</name>
<evidence type="ECO:0000313" key="19">
    <source>
        <dbReference type="EMBL" id="CAH4035687.1"/>
    </source>
</evidence>
<evidence type="ECO:0000256" key="1">
    <source>
        <dbReference type="ARBA" id="ARBA00001946"/>
    </source>
</evidence>
<keyword evidence="20" id="KW-1185">Reference proteome</keyword>
<comment type="subcellular location">
    <subcellularLocation>
        <location evidence="2">Nucleus</location>
    </subcellularLocation>
</comment>
<evidence type="ECO:0000256" key="13">
    <source>
        <dbReference type="ARBA" id="ARBA00023242"/>
    </source>
</evidence>
<evidence type="ECO:0000256" key="9">
    <source>
        <dbReference type="ARBA" id="ARBA00022801"/>
    </source>
</evidence>
<keyword evidence="9" id="KW-0378">Hydrolase</keyword>
<dbReference type="PROSITE" id="PS51192">
    <property type="entry name" value="HELICASE_ATP_BIND_1"/>
    <property type="match status" value="1"/>
</dbReference>
<feature type="domain" description="Helicase C-terminal" evidence="18">
    <location>
        <begin position="337"/>
        <end position="556"/>
    </location>
</feature>
<keyword evidence="8" id="KW-0227">DNA damage</keyword>
<dbReference type="Gene3D" id="3.40.50.300">
    <property type="entry name" value="P-loop containing nucleotide triphosphate hydrolases"/>
    <property type="match status" value="2"/>
</dbReference>
<dbReference type="GO" id="GO:0005524">
    <property type="term" value="F:ATP binding"/>
    <property type="evidence" value="ECO:0007669"/>
    <property type="project" value="UniProtKB-KW"/>
</dbReference>
<dbReference type="FunFam" id="1.10.3380.20:FF:000001">
    <property type="entry name" value="DNA polymerase theta"/>
    <property type="match status" value="1"/>
</dbReference>
<dbReference type="InterPro" id="IPR027417">
    <property type="entry name" value="P-loop_NTPase"/>
</dbReference>
<evidence type="ECO:0000256" key="10">
    <source>
        <dbReference type="ARBA" id="ARBA00022840"/>
    </source>
</evidence>
<evidence type="ECO:0000256" key="2">
    <source>
        <dbReference type="ARBA" id="ARBA00004123"/>
    </source>
</evidence>
<dbReference type="Gene3D" id="3.30.70.370">
    <property type="match status" value="1"/>
</dbReference>
<keyword evidence="13" id="KW-0539">Nucleus</keyword>
<dbReference type="PROSITE" id="PS00447">
    <property type="entry name" value="DNA_POLYMERASE_A"/>
    <property type="match status" value="1"/>
</dbReference>
<dbReference type="InterPro" id="IPR048960">
    <property type="entry name" value="POLQ-like_helical"/>
</dbReference>
<dbReference type="FunFam" id="1.10.150.20:FF:000070">
    <property type="entry name" value="DNA polymerase I, putative"/>
    <property type="match status" value="1"/>
</dbReference>
<dbReference type="SMART" id="SM00482">
    <property type="entry name" value="POLAc"/>
    <property type="match status" value="1"/>
</dbReference>
<keyword evidence="6" id="KW-0548">Nucleotidyltransferase</keyword>
<dbReference type="GO" id="GO:0097681">
    <property type="term" value="P:double-strand break repair via alternative nonhomologous end joining"/>
    <property type="evidence" value="ECO:0007669"/>
    <property type="project" value="TreeGrafter"/>
</dbReference>
<dbReference type="FunFam" id="3.40.50.300:FF:000813">
    <property type="entry name" value="helicase POLQ-like isoform X1"/>
    <property type="match status" value="1"/>
</dbReference>
<evidence type="ECO:0000259" key="18">
    <source>
        <dbReference type="PROSITE" id="PS51194"/>
    </source>
</evidence>
<evidence type="ECO:0000256" key="14">
    <source>
        <dbReference type="ARBA" id="ARBA00049244"/>
    </source>
</evidence>
<dbReference type="InterPro" id="IPR046931">
    <property type="entry name" value="HTH_61"/>
</dbReference>
<sequence>MDCEALDTQVLAENVSFLNNCFDNSFNVKCSLIEVKEYVSQQKESYNKCNVSLVSTQCKKKTLQLNSLESSSYNTNVLTKSSKENNDYKNDLKNWGLPNEIVIKYAEKGIHTMFDWQVECLSNPKVLFNCKNLVYSAPTSAGKTLVAEILTIKTVLERQKKVIVILPFVSIVREKMFYLQHILSSSGIRVEGFMGSLSPPGGLQAVHIAICTIEKANSLVNKMLDDKSISDLGAIIVDELHLLGDPHRGYILELLLTKVKYISAQLEEVQIQIIGMSATLPNLEVLSNWLDGELYVTEFRPIPLDEFCLVDNKYFDKNGKLAGTVEVLTENNDSDNVLNICLDTIKDGCSVLIFCMTKSRCENLAQCIASSFFKLGCSDQNIGLTLREQLKTYIIGEVLEQLTNCPVGLDQVLKNVISFGVAYHHAGLTFDERDIIEGAFKSGAIRVLVATSTLSSGVNLPARRVIIRSPVFQRQPINILTYKQMVGRAGRMGKDTKGESILICTKSEQKAGFDLMMGNLDPVKSCIECEDKFMRAVIEMIASQAVCTKPELELYSKCTLLFNQSSDSSPNSLLKDTLKQLIDYELIRFQKVDDEERYVATSLGKACLSSSMAPNDGLSLFCELQKARQCIVLETDLHLIYLVTPYSVSSQWADLDWLHLLTLWESLTIAMKRVGELVGVQESFIIRCLRGGGGNKAASIKKLNVHKRFYTALALQDLVNEVPLPEVAAKFQCARGFLQGLQQAAATFAGMVTAFSRQLGWKNMELLISQFQDRLHFGVHSELLELMKLTSLNGVRARTLYNAGFETISSIASADVNFIENALHKAVPFQSEKGGEEDDDTDVRKRNKIRNIWITGYCGMTAREAAKNLILEARNYLQLEIGVKVIKWEENTIQTLHENPVLKSEVDTVSKVNDDKIKIGCSLKSENKLSESILTGTEDELETESTTENVLMVSKAQSILESECKIRNNINENKDVSVLKEEYEKKKEELTVQSKEPDILWDSLQINETALDNISKFKLTAQIVSPNISFGELEDIDCSNKSLTCQVKRNSKILKDISLFSSEGDNSSLFEDSLPIDSIPNTVIDTKMESQCEKTSHSDYLNINSSSILEAFKTTVVDNDENIRLFYVSDDSDDDVDNSKDIKTENIEKTLSQAKNEDNEEISTQEVKELWVKKDFISPLKRTQRAETSTQPLAKKKKVKNDSKSFLKIVSSHNKLKMKSRKSKVFNIQVNNENLECYILRESDIIRHLNVLQSSEFAGLVLLTTQNVSPSLIGNTIFNNIKKSEPSTYAITIYSPYQCIFLDLSSIDIQQFTLKFKETFTNTMCKIRSISVMKLYLDLMNLLKCELNKIFSDVLLSEWLIKSEEGFSSFQELAKKYCDLDLSKTKIIVNSTEKSYNKLDKIEDSCLKAWLVFNVAAKQEKFLLDRYQFAPNIMNLENQILRILALSEYQGIMVDKELASQLLIDVKSSQEVLQKKAYKICGYHFNFNSSKDVAKLLGIYRGRKVSTKKSVLTAHNSPMASIVIYWRKLNSILTKTLYPLTEKAHIYSKENRINPSYTMFTCTGRISMHEPNLQNVPRMFSIPLEYLELGDFEPCDDVIEFNCRNIFKASPGSVFVSADYCQLEMRILTHYSKDAVLTRIMAADVDVFKSIAASWGGIPESQVDDDLRQKAKKLCYGILYGMGNRTLSQHLDVSEMEAAVFMDSFYKTYPEVKKFTQNVIDECRCKGFVETLMKRRRYLPDINSQVPSKRCTAERQAVNTTIQGSAADIAKAAMCAVDNHSKPHLILQMHDELIYEVPEANKAVFIKLLKRVMETTISLDVPLPVKVRCGKTWGSLEEVK</sequence>
<dbReference type="Pfam" id="PF20470">
    <property type="entry name" value="HTH_61"/>
    <property type="match status" value="1"/>
</dbReference>
<comment type="caution">
    <text evidence="19">The sequence shown here is derived from an EMBL/GenBank/DDBJ whole genome shotgun (WGS) entry which is preliminary data.</text>
</comment>
<accession>A0A9P0XI36</accession>
<dbReference type="Pfam" id="PF00476">
    <property type="entry name" value="DNA_pol_A"/>
    <property type="match status" value="1"/>
</dbReference>
<evidence type="ECO:0000313" key="20">
    <source>
        <dbReference type="Proteomes" id="UP001152562"/>
    </source>
</evidence>
<comment type="cofactor">
    <cofactor evidence="1">
        <name>Mg(2+)</name>
        <dbReference type="ChEBI" id="CHEBI:18420"/>
    </cofactor>
</comment>
<dbReference type="EMBL" id="CALOZG010000042">
    <property type="protein sequence ID" value="CAH4035687.1"/>
    <property type="molecule type" value="Genomic_DNA"/>
</dbReference>
<dbReference type="InterPro" id="IPR001098">
    <property type="entry name" value="DNA-dir_DNA_pol_A_palm_dom"/>
</dbReference>
<dbReference type="Proteomes" id="UP001152562">
    <property type="component" value="Unassembled WGS sequence"/>
</dbReference>
<dbReference type="InterPro" id="IPR036390">
    <property type="entry name" value="WH_DNA-bd_sf"/>
</dbReference>
<evidence type="ECO:0000259" key="17">
    <source>
        <dbReference type="PROSITE" id="PS51192"/>
    </source>
</evidence>
<dbReference type="Pfam" id="PF00271">
    <property type="entry name" value="Helicase_C"/>
    <property type="match status" value="1"/>
</dbReference>
<dbReference type="PROSITE" id="PS51194">
    <property type="entry name" value="HELICASE_CTER"/>
    <property type="match status" value="1"/>
</dbReference>
<dbReference type="SUPFAM" id="SSF46785">
    <property type="entry name" value="Winged helix' DNA-binding domain"/>
    <property type="match status" value="1"/>
</dbReference>
<dbReference type="InterPro" id="IPR014001">
    <property type="entry name" value="Helicase_ATP-bd"/>
</dbReference>
<keyword evidence="7" id="KW-0547">Nucleotide-binding</keyword>
<dbReference type="Pfam" id="PF21099">
    <property type="entry name" value="POLQ_helical"/>
    <property type="match status" value="1"/>
</dbReference>
<dbReference type="InterPro" id="IPR043502">
    <property type="entry name" value="DNA/RNA_pol_sf"/>
</dbReference>
<keyword evidence="12" id="KW-0234">DNA repair</keyword>
<dbReference type="InterPro" id="IPR011545">
    <property type="entry name" value="DEAD/DEAH_box_helicase_dom"/>
</dbReference>
<evidence type="ECO:0000256" key="7">
    <source>
        <dbReference type="ARBA" id="ARBA00022741"/>
    </source>
</evidence>
<dbReference type="InterPro" id="IPR001650">
    <property type="entry name" value="Helicase_C-like"/>
</dbReference>
<comment type="catalytic activity">
    <reaction evidence="14">
        <text>DNA(n) + a 2'-deoxyribonucleoside 5'-triphosphate = DNA(n+1) + diphosphate</text>
        <dbReference type="Rhea" id="RHEA:22508"/>
        <dbReference type="Rhea" id="RHEA-COMP:17339"/>
        <dbReference type="Rhea" id="RHEA-COMP:17340"/>
        <dbReference type="ChEBI" id="CHEBI:33019"/>
        <dbReference type="ChEBI" id="CHEBI:61560"/>
        <dbReference type="ChEBI" id="CHEBI:173112"/>
        <dbReference type="EC" id="2.7.7.7"/>
    </reaction>
</comment>
<evidence type="ECO:0000256" key="3">
    <source>
        <dbReference type="ARBA" id="ARBA00007705"/>
    </source>
</evidence>
<dbReference type="PRINTS" id="PR00868">
    <property type="entry name" value="DNAPOLI"/>
</dbReference>
<keyword evidence="11" id="KW-0239">DNA-directed DNA polymerase</keyword>
<dbReference type="SMART" id="SM00490">
    <property type="entry name" value="HELICc"/>
    <property type="match status" value="1"/>
</dbReference>
<dbReference type="GO" id="GO:0003887">
    <property type="term" value="F:DNA-directed DNA polymerase activity"/>
    <property type="evidence" value="ECO:0007669"/>
    <property type="project" value="UniProtKB-KW"/>
</dbReference>
<dbReference type="CDD" id="cd18795">
    <property type="entry name" value="SF2_C_Ski2"/>
    <property type="match status" value="1"/>
</dbReference>
<evidence type="ECO:0000256" key="12">
    <source>
        <dbReference type="ARBA" id="ARBA00023204"/>
    </source>
</evidence>
<dbReference type="PANTHER" id="PTHR10133">
    <property type="entry name" value="DNA POLYMERASE I"/>
    <property type="match status" value="1"/>
</dbReference>
<dbReference type="InterPro" id="IPR002298">
    <property type="entry name" value="DNA_polymerase_A"/>
</dbReference>
<organism evidence="19 20">
    <name type="scientific">Pieris brassicae</name>
    <name type="common">White butterfly</name>
    <name type="synonym">Large white butterfly</name>
    <dbReference type="NCBI Taxonomy" id="7116"/>
    <lineage>
        <taxon>Eukaryota</taxon>
        <taxon>Metazoa</taxon>
        <taxon>Ecdysozoa</taxon>
        <taxon>Arthropoda</taxon>
        <taxon>Hexapoda</taxon>
        <taxon>Insecta</taxon>
        <taxon>Pterygota</taxon>
        <taxon>Neoptera</taxon>
        <taxon>Endopterygota</taxon>
        <taxon>Lepidoptera</taxon>
        <taxon>Glossata</taxon>
        <taxon>Ditrysia</taxon>
        <taxon>Papilionoidea</taxon>
        <taxon>Pieridae</taxon>
        <taxon>Pierinae</taxon>
        <taxon>Pieris</taxon>
    </lineage>
</organism>
<evidence type="ECO:0000256" key="4">
    <source>
        <dbReference type="ARBA" id="ARBA00012417"/>
    </source>
</evidence>
<evidence type="ECO:0000256" key="6">
    <source>
        <dbReference type="ARBA" id="ARBA00022695"/>
    </source>
</evidence>
<protein>
    <recommendedName>
        <fullName evidence="15">DNA polymerase theta</fullName>
        <ecNumber evidence="4">2.7.7.7</ecNumber>
    </recommendedName>
</protein>
<dbReference type="PANTHER" id="PTHR10133:SF62">
    <property type="entry name" value="DNA POLYMERASE THETA"/>
    <property type="match status" value="1"/>
</dbReference>
<evidence type="ECO:0000256" key="15">
    <source>
        <dbReference type="ARBA" id="ARBA00074669"/>
    </source>
</evidence>
<dbReference type="SUPFAM" id="SSF158702">
    <property type="entry name" value="Sec63 N-terminal domain-like"/>
    <property type="match status" value="1"/>
</dbReference>
<dbReference type="GO" id="GO:0016787">
    <property type="term" value="F:hydrolase activity"/>
    <property type="evidence" value="ECO:0007669"/>
    <property type="project" value="UniProtKB-KW"/>
</dbReference>
<keyword evidence="16" id="KW-0175">Coiled coil</keyword>
<dbReference type="Gene3D" id="1.10.150.20">
    <property type="entry name" value="5' to 3' exonuclease, C-terminal subdomain"/>
    <property type="match status" value="1"/>
</dbReference>
<evidence type="ECO:0000256" key="11">
    <source>
        <dbReference type="ARBA" id="ARBA00022932"/>
    </source>
</evidence>
<dbReference type="GO" id="GO:0005634">
    <property type="term" value="C:nucleus"/>
    <property type="evidence" value="ECO:0007669"/>
    <property type="project" value="UniProtKB-SubCell"/>
</dbReference>
<evidence type="ECO:0000256" key="5">
    <source>
        <dbReference type="ARBA" id="ARBA00022679"/>
    </source>
</evidence>
<dbReference type="GO" id="GO:0003677">
    <property type="term" value="F:DNA binding"/>
    <property type="evidence" value="ECO:0007669"/>
    <property type="project" value="InterPro"/>
</dbReference>
<keyword evidence="10" id="KW-0067">ATP-binding</keyword>
<keyword evidence="5" id="KW-0808">Transferase</keyword>
<evidence type="ECO:0000256" key="16">
    <source>
        <dbReference type="SAM" id="Coils"/>
    </source>
</evidence>
<dbReference type="SUPFAM" id="SSF52540">
    <property type="entry name" value="P-loop containing nucleoside triphosphate hydrolases"/>
    <property type="match status" value="1"/>
</dbReference>
<dbReference type="SMART" id="SM00487">
    <property type="entry name" value="DEXDc"/>
    <property type="match status" value="1"/>
</dbReference>
<reference evidence="19" key="1">
    <citation type="submission" date="2022-05" db="EMBL/GenBank/DDBJ databases">
        <authorList>
            <person name="Okamura Y."/>
        </authorList>
    </citation>
    <scope>NUCLEOTIDE SEQUENCE</scope>
</reference>
<dbReference type="Gene3D" id="1.20.1060.10">
    <property type="entry name" value="Taq DNA Polymerase, Chain T, domain 4"/>
    <property type="match status" value="1"/>
</dbReference>
<dbReference type="SUPFAM" id="SSF56672">
    <property type="entry name" value="DNA/RNA polymerases"/>
    <property type="match status" value="1"/>
</dbReference>
<dbReference type="GO" id="GO:0006261">
    <property type="term" value="P:DNA-templated DNA replication"/>
    <property type="evidence" value="ECO:0007669"/>
    <property type="project" value="InterPro"/>
</dbReference>
<gene>
    <name evidence="19" type="ORF">PIBRA_LOCUS11725</name>
</gene>
<dbReference type="Pfam" id="PF00270">
    <property type="entry name" value="DEAD"/>
    <property type="match status" value="1"/>
</dbReference>
<dbReference type="CDD" id="cd18026">
    <property type="entry name" value="DEXHc_POLQ-like"/>
    <property type="match status" value="1"/>
</dbReference>
<dbReference type="InterPro" id="IPR019760">
    <property type="entry name" value="DNA-dir_DNA_pol_A_CS"/>
</dbReference>
<dbReference type="Gene3D" id="1.10.3380.20">
    <property type="match status" value="1"/>
</dbReference>
<feature type="coiled-coil region" evidence="16">
    <location>
        <begin position="969"/>
        <end position="996"/>
    </location>
</feature>